<dbReference type="GO" id="GO:0005737">
    <property type="term" value="C:cytoplasm"/>
    <property type="evidence" value="ECO:0007669"/>
    <property type="project" value="UniProtKB-ARBA"/>
</dbReference>
<dbReference type="PANTHER" id="PTHR43763">
    <property type="entry name" value="XAA-PRO AMINOPEPTIDASE 1"/>
    <property type="match status" value="1"/>
</dbReference>
<dbReference type="SUPFAM" id="SSF55920">
    <property type="entry name" value="Creatinase/aminopeptidase"/>
    <property type="match status" value="1"/>
</dbReference>
<keyword evidence="11" id="KW-1185">Reference proteome</keyword>
<evidence type="ECO:0000259" key="7">
    <source>
        <dbReference type="Pfam" id="PF00557"/>
    </source>
</evidence>
<dbReference type="Gene3D" id="3.40.350.10">
    <property type="entry name" value="Creatinase/prolidase N-terminal domain"/>
    <property type="match status" value="2"/>
</dbReference>
<comment type="cofactor">
    <cofactor evidence="1">
        <name>Mn(2+)</name>
        <dbReference type="ChEBI" id="CHEBI:29035"/>
    </cofactor>
</comment>
<dbReference type="InterPro" id="IPR036005">
    <property type="entry name" value="Creatinase/aminopeptidase-like"/>
</dbReference>
<dbReference type="HOGENOM" id="CLU_011781_2_3_1"/>
<dbReference type="Pfam" id="PF16188">
    <property type="entry name" value="Peptidase_M24_C"/>
    <property type="match status" value="1"/>
</dbReference>
<dbReference type="InterPro" id="IPR000994">
    <property type="entry name" value="Pept_M24"/>
</dbReference>
<protein>
    <recommendedName>
        <fullName evidence="12">Aminopeptidase P N-terminal domain-containing protein</fullName>
    </recommendedName>
</protein>
<dbReference type="PROSITE" id="PS00491">
    <property type="entry name" value="PROLINE_PEPTIDASE"/>
    <property type="match status" value="1"/>
</dbReference>
<dbReference type="FunFam" id="3.40.350.10:FF:000003">
    <property type="entry name" value="Xaa-pro aminopeptidase P"/>
    <property type="match status" value="1"/>
</dbReference>
<dbReference type="GO" id="GO:0046872">
    <property type="term" value="F:metal ion binding"/>
    <property type="evidence" value="ECO:0007669"/>
    <property type="project" value="UniProtKB-KW"/>
</dbReference>
<evidence type="ECO:0000256" key="6">
    <source>
        <dbReference type="RuleBase" id="RU000590"/>
    </source>
</evidence>
<proteinExistence type="inferred from homology"/>
<evidence type="ECO:0000256" key="1">
    <source>
        <dbReference type="ARBA" id="ARBA00001936"/>
    </source>
</evidence>
<feature type="domain" description="Peptidase M24 C-terminal" evidence="9">
    <location>
        <begin position="637"/>
        <end position="699"/>
    </location>
</feature>
<dbReference type="Pfam" id="PF01321">
    <property type="entry name" value="Creatinase_N"/>
    <property type="match status" value="1"/>
</dbReference>
<evidence type="ECO:0000259" key="9">
    <source>
        <dbReference type="Pfam" id="PF16188"/>
    </source>
</evidence>
<evidence type="ECO:0000313" key="10">
    <source>
        <dbReference type="EMBL" id="CDK28245.1"/>
    </source>
</evidence>
<organism evidence="10 11">
    <name type="scientific">Kuraishia capsulata CBS 1993</name>
    <dbReference type="NCBI Taxonomy" id="1382522"/>
    <lineage>
        <taxon>Eukaryota</taxon>
        <taxon>Fungi</taxon>
        <taxon>Dikarya</taxon>
        <taxon>Ascomycota</taxon>
        <taxon>Saccharomycotina</taxon>
        <taxon>Pichiomycetes</taxon>
        <taxon>Pichiales</taxon>
        <taxon>Pichiaceae</taxon>
        <taxon>Kuraishia</taxon>
    </lineage>
</organism>
<dbReference type="AlphaFoldDB" id="W6MX44"/>
<feature type="domain" description="Creatinase N-terminal" evidence="8">
    <location>
        <begin position="90"/>
        <end position="241"/>
    </location>
</feature>
<dbReference type="STRING" id="1382522.W6MX44"/>
<name>W6MX44_9ASCO</name>
<dbReference type="OrthoDB" id="9995434at2759"/>
<dbReference type="InterPro" id="IPR001131">
    <property type="entry name" value="Peptidase_M24B_aminopep-P_CS"/>
</dbReference>
<dbReference type="Pfam" id="PF00557">
    <property type="entry name" value="Peptidase_M24"/>
    <property type="match status" value="1"/>
</dbReference>
<evidence type="ECO:0000256" key="5">
    <source>
        <dbReference type="ARBA" id="ARBA00023211"/>
    </source>
</evidence>
<dbReference type="InterPro" id="IPR032416">
    <property type="entry name" value="Peptidase_M24_C"/>
</dbReference>
<feature type="domain" description="Peptidase M24" evidence="7">
    <location>
        <begin position="417"/>
        <end position="626"/>
    </location>
</feature>
<comment type="similarity">
    <text evidence="2 6">Belongs to the peptidase M24B family.</text>
</comment>
<keyword evidence="4" id="KW-0378">Hydrolase</keyword>
<dbReference type="GeneID" id="34521623"/>
<dbReference type="EMBL" id="HG793129">
    <property type="protein sequence ID" value="CDK28245.1"/>
    <property type="molecule type" value="Genomic_DNA"/>
</dbReference>
<dbReference type="Pfam" id="PF16189">
    <property type="entry name" value="Creatinase_N_2"/>
    <property type="match status" value="1"/>
</dbReference>
<evidence type="ECO:0000259" key="8">
    <source>
        <dbReference type="Pfam" id="PF01321"/>
    </source>
</evidence>
<keyword evidence="3 6" id="KW-0479">Metal-binding</keyword>
<sequence>MPYNYDAGPIRLTTSPEHNTSCFTSISAFFTARRPSYQNNVFVSEKSQLISDDESDCQDESKDLEMGHKLFAPYAEKRPELTTRFDSSQRLKQLREIMAANKVGVYIVPSEDEHQSEYTAAKDQRRSYISGFTGSAGVAVITLTDAVTFEGEAALSTDGRYFLQASNQLDDNWMLLKQGVSSYPTWQAWALSRTISNPFSKTLAVDPKLITDTVGKYFKTKCYDFNVEFLPIMENLVDKARGKLGDGIKFSSSKLFELELKYSGETTNSKVERVREYLKKKKSFGLVVTALDDIAWLMNLRASDIPYNPVFFAYVIIDTKNVWLYIEDSKITPAVREYLHGIDSLVVKDYKLFWDDVPAIKNTTRDPDYDSLVIPADSTYALTTNVPSTISHVVHKSLIEDYKAVKNLIEIRGHKWAQLKDGIALSRFFAWLEEKLIVKNEKVDEIEAAEMNMYYRSVLSNFKGLSFETISSAGANASIIHYSPTPSDFSVIDKKQVYLCDSGGQYLEGTTDITRTVHFTKPTAEEIKAYTLVLKGHLQLAMARFPPDTSGVTLDILARQPLWKEGMDYRHGTGHGIGSFLCVHEGPCGIGTKNSKPLQEGNVISDEPGYYKDKVFGVRIESDMLVVSRERDSDEQKFFEFEYITRVPFCRKLIDTSRLTQEQIVWLNTYNDALRKELLPYLEDCGDDRAIDWLMRETLKF</sequence>
<reference evidence="10" key="1">
    <citation type="submission" date="2013-12" db="EMBL/GenBank/DDBJ databases">
        <authorList>
            <person name="Genoscope - CEA"/>
        </authorList>
    </citation>
    <scope>NUCLEOTIDE SEQUENCE</scope>
    <source>
        <strain evidence="10">CBS 1993</strain>
    </source>
</reference>
<dbReference type="Proteomes" id="UP000019384">
    <property type="component" value="Unassembled WGS sequence"/>
</dbReference>
<dbReference type="InterPro" id="IPR033740">
    <property type="entry name" value="Pept_M24B"/>
</dbReference>
<evidence type="ECO:0000313" key="11">
    <source>
        <dbReference type="Proteomes" id="UP000019384"/>
    </source>
</evidence>
<dbReference type="PANTHER" id="PTHR43763:SF6">
    <property type="entry name" value="XAA-PRO AMINOPEPTIDASE 1"/>
    <property type="match status" value="1"/>
</dbReference>
<dbReference type="Gene3D" id="3.90.230.10">
    <property type="entry name" value="Creatinase/methionine aminopeptidase superfamily"/>
    <property type="match status" value="1"/>
</dbReference>
<evidence type="ECO:0000256" key="2">
    <source>
        <dbReference type="ARBA" id="ARBA00008766"/>
    </source>
</evidence>
<accession>W6MX44</accession>
<evidence type="ECO:0008006" key="12">
    <source>
        <dbReference type="Google" id="ProtNLM"/>
    </source>
</evidence>
<dbReference type="RefSeq" id="XP_022460235.1">
    <property type="nucleotide sequence ID" value="XM_022600939.1"/>
</dbReference>
<dbReference type="SUPFAM" id="SSF53092">
    <property type="entry name" value="Creatinase/prolidase N-terminal domain"/>
    <property type="match status" value="1"/>
</dbReference>
<dbReference type="GO" id="GO:0070006">
    <property type="term" value="F:metalloaminopeptidase activity"/>
    <property type="evidence" value="ECO:0007669"/>
    <property type="project" value="InterPro"/>
</dbReference>
<keyword evidence="5" id="KW-0464">Manganese</keyword>
<evidence type="ECO:0000256" key="3">
    <source>
        <dbReference type="ARBA" id="ARBA00022723"/>
    </source>
</evidence>
<dbReference type="CDD" id="cd01085">
    <property type="entry name" value="APP"/>
    <property type="match status" value="1"/>
</dbReference>
<dbReference type="InterPro" id="IPR029149">
    <property type="entry name" value="Creatin/AminoP/Spt16_N"/>
</dbReference>
<dbReference type="InterPro" id="IPR000587">
    <property type="entry name" value="Creatinase_N"/>
</dbReference>
<evidence type="ECO:0000256" key="4">
    <source>
        <dbReference type="ARBA" id="ARBA00022801"/>
    </source>
</evidence>
<dbReference type="InterPro" id="IPR050422">
    <property type="entry name" value="X-Pro_aminopeptidase_P"/>
</dbReference>
<reference evidence="10" key="2">
    <citation type="submission" date="2014-02" db="EMBL/GenBank/DDBJ databases">
        <title>Complete DNA sequence of /Kuraishia capsulata/ illustrates novel genomic features among budding yeasts (/Saccharomycotina/).</title>
        <authorList>
            <person name="Morales L."/>
            <person name="Noel B."/>
            <person name="Porcel B."/>
            <person name="Marcet-Houben M."/>
            <person name="Hullo M-F."/>
            <person name="Sacerdot C."/>
            <person name="Tekaia F."/>
            <person name="Leh-Louis V."/>
            <person name="Despons L."/>
            <person name="Khanna V."/>
            <person name="Aury J-M."/>
            <person name="Barbe V."/>
            <person name="Couloux A."/>
            <person name="Labadie K."/>
            <person name="Pelletier E."/>
            <person name="Souciet J-L."/>
            <person name="Boekhout T."/>
            <person name="Gabaldon T."/>
            <person name="Wincker P."/>
            <person name="Dujon B."/>
        </authorList>
    </citation>
    <scope>NUCLEOTIDE SEQUENCE</scope>
    <source>
        <strain evidence="10">CBS 1993</strain>
    </source>
</reference>
<gene>
    <name evidence="10" type="ORF">KUCA_T00004227001</name>
</gene>
<dbReference type="FunFam" id="3.90.230.10:FF:000007">
    <property type="entry name" value="Xaa-Pro aminopeptidase P"/>
    <property type="match status" value="1"/>
</dbReference>